<feature type="compositionally biased region" description="Basic and acidic residues" evidence="1">
    <location>
        <begin position="1"/>
        <end position="12"/>
    </location>
</feature>
<feature type="compositionally biased region" description="Low complexity" evidence="1">
    <location>
        <begin position="165"/>
        <end position="186"/>
    </location>
</feature>
<feature type="region of interest" description="Disordered" evidence="1">
    <location>
        <begin position="1"/>
        <end position="40"/>
    </location>
</feature>
<evidence type="ECO:0000256" key="1">
    <source>
        <dbReference type="SAM" id="MobiDB-lite"/>
    </source>
</evidence>
<dbReference type="InterPro" id="IPR036457">
    <property type="entry name" value="PPM-type-like_dom_sf"/>
</dbReference>
<name>A0A699ZCJ8_HAELA</name>
<reference evidence="2 3" key="1">
    <citation type="submission" date="2020-02" db="EMBL/GenBank/DDBJ databases">
        <title>Draft genome sequence of Haematococcus lacustris strain NIES-144.</title>
        <authorList>
            <person name="Morimoto D."/>
            <person name="Nakagawa S."/>
            <person name="Yoshida T."/>
            <person name="Sawayama S."/>
        </authorList>
    </citation>
    <scope>NUCLEOTIDE SEQUENCE [LARGE SCALE GENOMIC DNA]</scope>
    <source>
        <strain evidence="2 3">NIES-144</strain>
    </source>
</reference>
<dbReference type="PROSITE" id="PS01032">
    <property type="entry name" value="PPM_1"/>
    <property type="match status" value="1"/>
</dbReference>
<dbReference type="GO" id="GO:0043169">
    <property type="term" value="F:cation binding"/>
    <property type="evidence" value="ECO:0007669"/>
    <property type="project" value="InterPro"/>
</dbReference>
<gene>
    <name evidence="2" type="ORF">HaLaN_17544</name>
</gene>
<evidence type="ECO:0000313" key="2">
    <source>
        <dbReference type="EMBL" id="GFH20427.1"/>
    </source>
</evidence>
<keyword evidence="3" id="KW-1185">Reference proteome</keyword>
<comment type="caution">
    <text evidence="2">The sequence shown here is derived from an EMBL/GenBank/DDBJ whole genome shotgun (WGS) entry which is preliminary data.</text>
</comment>
<dbReference type="AlphaFoldDB" id="A0A699ZCJ8"/>
<feature type="region of interest" description="Disordered" evidence="1">
    <location>
        <begin position="132"/>
        <end position="186"/>
    </location>
</feature>
<dbReference type="InterPro" id="IPR000222">
    <property type="entry name" value="PP2C_BS"/>
</dbReference>
<evidence type="ECO:0000313" key="3">
    <source>
        <dbReference type="Proteomes" id="UP000485058"/>
    </source>
</evidence>
<feature type="compositionally biased region" description="Polar residues" evidence="1">
    <location>
        <begin position="28"/>
        <end position="38"/>
    </location>
</feature>
<accession>A0A699ZCJ8</accession>
<dbReference type="Gene3D" id="3.60.40.10">
    <property type="entry name" value="PPM-type phosphatase domain"/>
    <property type="match status" value="1"/>
</dbReference>
<feature type="compositionally biased region" description="Polar residues" evidence="1">
    <location>
        <begin position="145"/>
        <end position="163"/>
    </location>
</feature>
<protein>
    <submittedName>
        <fullName evidence="2">Uncharacterized protein</fullName>
    </submittedName>
</protein>
<proteinExistence type="predicted"/>
<feature type="compositionally biased region" description="Low complexity" evidence="1">
    <location>
        <begin position="133"/>
        <end position="144"/>
    </location>
</feature>
<dbReference type="Proteomes" id="UP000485058">
    <property type="component" value="Unassembled WGS sequence"/>
</dbReference>
<dbReference type="SUPFAM" id="SSF81606">
    <property type="entry name" value="PP2C-like"/>
    <property type="match status" value="1"/>
</dbReference>
<sequence length="186" mass="19405">MGCGSSKEREGNEGTGSDFDPLNGAGVASSTFLPTSGPLTAKDYKSRLVTSEGTQTLTLPQSSITLRYAFVSQRGYYPDTPSKANQDSLCIHTHFGGDPEQVFFGVFDGHGEYGTQCSQFAKDKARPCPSFHAADSSRSSATATCHTIPSSRSSDMISPTVLPTPSLASPPGAQQPAGQPTLPAGP</sequence>
<organism evidence="2 3">
    <name type="scientific">Haematococcus lacustris</name>
    <name type="common">Green alga</name>
    <name type="synonym">Haematococcus pluvialis</name>
    <dbReference type="NCBI Taxonomy" id="44745"/>
    <lineage>
        <taxon>Eukaryota</taxon>
        <taxon>Viridiplantae</taxon>
        <taxon>Chlorophyta</taxon>
        <taxon>core chlorophytes</taxon>
        <taxon>Chlorophyceae</taxon>
        <taxon>CS clade</taxon>
        <taxon>Chlamydomonadales</taxon>
        <taxon>Haematococcaceae</taxon>
        <taxon>Haematococcus</taxon>
    </lineage>
</organism>
<dbReference type="EMBL" id="BLLF01001632">
    <property type="protein sequence ID" value="GFH20427.1"/>
    <property type="molecule type" value="Genomic_DNA"/>
</dbReference>